<evidence type="ECO:0000313" key="2">
    <source>
        <dbReference type="Proteomes" id="UP000518752"/>
    </source>
</evidence>
<reference evidence="1 2" key="1">
    <citation type="journal article" date="2020" name="ISME J.">
        <title>Uncovering the hidden diversity of litter-decomposition mechanisms in mushroom-forming fungi.</title>
        <authorList>
            <person name="Floudas D."/>
            <person name="Bentzer J."/>
            <person name="Ahren D."/>
            <person name="Johansson T."/>
            <person name="Persson P."/>
            <person name="Tunlid A."/>
        </authorList>
    </citation>
    <scope>NUCLEOTIDE SEQUENCE [LARGE SCALE GENOMIC DNA]</scope>
    <source>
        <strain evidence="1 2">CBS 406.79</strain>
    </source>
</reference>
<comment type="caution">
    <text evidence="1">The sequence shown here is derived from an EMBL/GenBank/DDBJ whole genome shotgun (WGS) entry which is preliminary data.</text>
</comment>
<sequence>MSNTLPASSLLLHRRIVGPIWLEPKERENPELDGLKAAKLVELSFLHNTLAPVRRLPQELLSQIFLSFCFPERDDKESALPNVFQLARSIDTIAEVGIAWKNAVYATPMLWSAFSFSGRDIWVNDTWLRRWLSLSQGLPLDIGFMLDSIFQSVYVDRASSLVTTILESHSQPPIPSSHRRHLDIPSRILSPSRRSSVVGGASSFSRASQ</sequence>
<name>A0A8H5GYD7_9AGAR</name>
<accession>A0A8H5GYD7</accession>
<dbReference type="AlphaFoldDB" id="A0A8H5GYD7"/>
<dbReference type="EMBL" id="JAACJN010000105">
    <property type="protein sequence ID" value="KAF5373504.1"/>
    <property type="molecule type" value="Genomic_DNA"/>
</dbReference>
<protein>
    <recommendedName>
        <fullName evidence="3">F-box domain-containing protein</fullName>
    </recommendedName>
</protein>
<keyword evidence="2" id="KW-1185">Reference proteome</keyword>
<gene>
    <name evidence="1" type="ORF">D9757_010508</name>
</gene>
<proteinExistence type="predicted"/>
<organism evidence="1 2">
    <name type="scientific">Collybiopsis confluens</name>
    <dbReference type="NCBI Taxonomy" id="2823264"/>
    <lineage>
        <taxon>Eukaryota</taxon>
        <taxon>Fungi</taxon>
        <taxon>Dikarya</taxon>
        <taxon>Basidiomycota</taxon>
        <taxon>Agaricomycotina</taxon>
        <taxon>Agaricomycetes</taxon>
        <taxon>Agaricomycetidae</taxon>
        <taxon>Agaricales</taxon>
        <taxon>Marasmiineae</taxon>
        <taxon>Omphalotaceae</taxon>
        <taxon>Collybiopsis</taxon>
    </lineage>
</organism>
<evidence type="ECO:0000313" key="1">
    <source>
        <dbReference type="EMBL" id="KAF5373504.1"/>
    </source>
</evidence>
<evidence type="ECO:0008006" key="3">
    <source>
        <dbReference type="Google" id="ProtNLM"/>
    </source>
</evidence>
<dbReference type="OrthoDB" id="3221235at2759"/>
<dbReference type="Proteomes" id="UP000518752">
    <property type="component" value="Unassembled WGS sequence"/>
</dbReference>